<organism evidence="1 2">
    <name type="scientific">Lujinxingia vulgaris</name>
    <dbReference type="NCBI Taxonomy" id="2600176"/>
    <lineage>
        <taxon>Bacteria</taxon>
        <taxon>Deltaproteobacteria</taxon>
        <taxon>Bradymonadales</taxon>
        <taxon>Lujinxingiaceae</taxon>
        <taxon>Lujinxingia</taxon>
    </lineage>
</organism>
<reference evidence="1 2" key="1">
    <citation type="submission" date="2019-08" db="EMBL/GenBank/DDBJ databases">
        <title>Bradymonadales sp. TMQ2.</title>
        <authorList>
            <person name="Liang Q."/>
        </authorList>
    </citation>
    <scope>NUCLEOTIDE SEQUENCE [LARGE SCALE GENOMIC DNA]</scope>
    <source>
        <strain evidence="1 2">TMQ2</strain>
    </source>
</reference>
<accession>A0A5C6XDU2</accession>
<dbReference type="AlphaFoldDB" id="A0A5C6XDU2"/>
<proteinExistence type="predicted"/>
<dbReference type="Proteomes" id="UP000321046">
    <property type="component" value="Unassembled WGS sequence"/>
</dbReference>
<comment type="caution">
    <text evidence="1">The sequence shown here is derived from an EMBL/GenBank/DDBJ whole genome shotgun (WGS) entry which is preliminary data.</text>
</comment>
<evidence type="ECO:0000313" key="1">
    <source>
        <dbReference type="EMBL" id="TXD35273.1"/>
    </source>
</evidence>
<evidence type="ECO:0000313" key="2">
    <source>
        <dbReference type="Proteomes" id="UP000321046"/>
    </source>
</evidence>
<sequence>MIDSAQAGSLQFDEHYTNSTIDVACEIDDTGLRLQARVPSPVSGCEDEEDVLPLMVFDYDENGSVSQTAYPGPWSGLAIPLIHTFNGDNGTCHTRPLFEQDYSADFTTDAEGITTVDIVISGQFDDSFGGTYLEFTSTFVFDADACQSYDSGDPACGGGQTECAYLPAGELCTDSGCSTGSRCTYPTQEECAALDATACQQNQQCEYFSAQDRCMLGTGFSFYPENCQLPQVTDQGQAFCESQGCVWREACTGSAISCQDVALEDDLMCSGVFGCTW</sequence>
<dbReference type="EMBL" id="VOSL01000051">
    <property type="protein sequence ID" value="TXD35273.1"/>
    <property type="molecule type" value="Genomic_DNA"/>
</dbReference>
<dbReference type="OrthoDB" id="9817795at2"/>
<name>A0A5C6XDU2_9DELT</name>
<protein>
    <submittedName>
        <fullName evidence="1">Uncharacterized protein</fullName>
    </submittedName>
</protein>
<gene>
    <name evidence="1" type="ORF">FRC96_11385</name>
</gene>